<sequence length="143" mass="15909">MIPSLRSTPHTFFHLAKMLHRSVNFINYDHEKKKNKEITGTALLPSKSKSLFSPNKYASGLAMSNRPPHIRKCEPKRGKSGLLGIGIVVLRLSVPPSERSTQAQPAHSTAHLAHILVQIDRFLEKIDDTEPDGSAKSINGYFI</sequence>
<protein>
    <submittedName>
        <fullName evidence="1">Uncharacterized protein</fullName>
    </submittedName>
</protein>
<evidence type="ECO:0000313" key="1">
    <source>
        <dbReference type="EMBL" id="PAV87831.1"/>
    </source>
</evidence>
<keyword evidence="2" id="KW-1185">Reference proteome</keyword>
<accession>A0A2A2LNN6</accession>
<dbReference type="EMBL" id="LIAE01006546">
    <property type="protein sequence ID" value="PAV87831.1"/>
    <property type="molecule type" value="Genomic_DNA"/>
</dbReference>
<reference evidence="1 2" key="1">
    <citation type="journal article" date="2017" name="Curr. Biol.">
        <title>Genome architecture and evolution of a unichromosomal asexual nematode.</title>
        <authorList>
            <person name="Fradin H."/>
            <person name="Zegar C."/>
            <person name="Gutwein M."/>
            <person name="Lucas J."/>
            <person name="Kovtun M."/>
            <person name="Corcoran D."/>
            <person name="Baugh L.R."/>
            <person name="Kiontke K."/>
            <person name="Gunsalus K."/>
            <person name="Fitch D.H."/>
            <person name="Piano F."/>
        </authorList>
    </citation>
    <scope>NUCLEOTIDE SEQUENCE [LARGE SCALE GENOMIC DNA]</scope>
    <source>
        <strain evidence="1">PF1309</strain>
    </source>
</reference>
<comment type="caution">
    <text evidence="1">The sequence shown here is derived from an EMBL/GenBank/DDBJ whole genome shotgun (WGS) entry which is preliminary data.</text>
</comment>
<evidence type="ECO:0000313" key="2">
    <source>
        <dbReference type="Proteomes" id="UP000218231"/>
    </source>
</evidence>
<proteinExistence type="predicted"/>
<dbReference type="Proteomes" id="UP000218231">
    <property type="component" value="Unassembled WGS sequence"/>
</dbReference>
<dbReference type="AlphaFoldDB" id="A0A2A2LNN6"/>
<name>A0A2A2LNN6_9BILA</name>
<gene>
    <name evidence="1" type="ORF">WR25_06068</name>
</gene>
<organism evidence="1 2">
    <name type="scientific">Diploscapter pachys</name>
    <dbReference type="NCBI Taxonomy" id="2018661"/>
    <lineage>
        <taxon>Eukaryota</taxon>
        <taxon>Metazoa</taxon>
        <taxon>Ecdysozoa</taxon>
        <taxon>Nematoda</taxon>
        <taxon>Chromadorea</taxon>
        <taxon>Rhabditida</taxon>
        <taxon>Rhabditina</taxon>
        <taxon>Rhabditomorpha</taxon>
        <taxon>Rhabditoidea</taxon>
        <taxon>Rhabditidae</taxon>
        <taxon>Diploscapter</taxon>
    </lineage>
</organism>